<organism evidence="2 3">
    <name type="scientific">Alkalibacillus flavidus</name>
    <dbReference type="NCBI Taxonomy" id="546021"/>
    <lineage>
        <taxon>Bacteria</taxon>
        <taxon>Bacillati</taxon>
        <taxon>Bacillota</taxon>
        <taxon>Bacilli</taxon>
        <taxon>Bacillales</taxon>
        <taxon>Bacillaceae</taxon>
        <taxon>Alkalibacillus</taxon>
    </lineage>
</organism>
<keyword evidence="3" id="KW-1185">Reference proteome</keyword>
<dbReference type="Proteomes" id="UP001549167">
    <property type="component" value="Unassembled WGS sequence"/>
</dbReference>
<feature type="region of interest" description="Disordered" evidence="1">
    <location>
        <begin position="27"/>
        <end position="65"/>
    </location>
</feature>
<dbReference type="PROSITE" id="PS51257">
    <property type="entry name" value="PROKAR_LIPOPROTEIN"/>
    <property type="match status" value="1"/>
</dbReference>
<evidence type="ECO:0000256" key="1">
    <source>
        <dbReference type="SAM" id="MobiDB-lite"/>
    </source>
</evidence>
<reference evidence="2 3" key="1">
    <citation type="submission" date="2024-06" db="EMBL/GenBank/DDBJ databases">
        <title>Genomic Encyclopedia of Type Strains, Phase IV (KMG-IV): sequencing the most valuable type-strain genomes for metagenomic binning, comparative biology and taxonomic classification.</title>
        <authorList>
            <person name="Goeker M."/>
        </authorList>
    </citation>
    <scope>NUCLEOTIDE SEQUENCE [LARGE SCALE GENOMIC DNA]</scope>
    <source>
        <strain evidence="2 3">DSM 23520</strain>
    </source>
</reference>
<gene>
    <name evidence="2" type="ORF">ABID56_001183</name>
</gene>
<dbReference type="EMBL" id="JBEPMX010000004">
    <property type="protein sequence ID" value="MET3683093.1"/>
    <property type="molecule type" value="Genomic_DNA"/>
</dbReference>
<sequence length="365" mass="42635">MRQLYLYIVVFAILLLSGCSVTNLLEKSDTESQSPNIEEKSRDEEKVQGKSQQEEQIDTNSNTQTENVQDELGKTQAHILDCIDQFNQHINKVKLPSQKLRYRSSYNTRSTLAADNRFHLTLHMQVEMPQKPVEYKPFQLDVVPYAEEKYTHYESTFNREKVSYNDGTFDVLINYEEPELVFADNTYLYHMTSNTNRPEHEAVPMNVDELMNVVSNFSEDSVYKKFYTAGMEQFSIPNYIPNLDKDPITLQMVYTHDGLQVDNTKKEFHVQNETIHITQKQDELRQVEEVLKETEQHDLFKKFKVNQRSGYLLETGPNDFAAQTGEQNILISKPKVAQSESAKVRPKEIDNWNKIVKRTFESMFK</sequence>
<comment type="caution">
    <text evidence="2">The sequence shown here is derived from an EMBL/GenBank/DDBJ whole genome shotgun (WGS) entry which is preliminary data.</text>
</comment>
<name>A0ABV2KU37_9BACI</name>
<dbReference type="RefSeq" id="WP_354219685.1">
    <property type="nucleotide sequence ID" value="NZ_JBEPMX010000004.1"/>
</dbReference>
<proteinExistence type="predicted"/>
<evidence type="ECO:0000313" key="3">
    <source>
        <dbReference type="Proteomes" id="UP001549167"/>
    </source>
</evidence>
<feature type="compositionally biased region" description="Basic and acidic residues" evidence="1">
    <location>
        <begin position="37"/>
        <end position="48"/>
    </location>
</feature>
<evidence type="ECO:0008006" key="4">
    <source>
        <dbReference type="Google" id="ProtNLM"/>
    </source>
</evidence>
<accession>A0ABV2KU37</accession>
<evidence type="ECO:0000313" key="2">
    <source>
        <dbReference type="EMBL" id="MET3683093.1"/>
    </source>
</evidence>
<protein>
    <recommendedName>
        <fullName evidence="4">Lipoprotein</fullName>
    </recommendedName>
</protein>
<feature type="compositionally biased region" description="Polar residues" evidence="1">
    <location>
        <begin position="27"/>
        <end position="36"/>
    </location>
</feature>